<dbReference type="InterPro" id="IPR052196">
    <property type="entry name" value="Bact_Kbp"/>
</dbReference>
<dbReference type="PANTHER" id="PTHR34700">
    <property type="entry name" value="POTASSIUM BINDING PROTEIN KBP"/>
    <property type="match status" value="1"/>
</dbReference>
<dbReference type="RefSeq" id="WP_183320313.1">
    <property type="nucleotide sequence ID" value="NZ_JACHVQ010000001.1"/>
</dbReference>
<evidence type="ECO:0000256" key="2">
    <source>
        <dbReference type="SAM" id="Phobius"/>
    </source>
</evidence>
<feature type="region of interest" description="Disordered" evidence="1">
    <location>
        <begin position="272"/>
        <end position="368"/>
    </location>
</feature>
<dbReference type="SMART" id="SM00257">
    <property type="entry name" value="LysM"/>
    <property type="match status" value="2"/>
</dbReference>
<keyword evidence="2" id="KW-0472">Membrane</keyword>
<evidence type="ECO:0000256" key="1">
    <source>
        <dbReference type="SAM" id="MobiDB-lite"/>
    </source>
</evidence>
<reference evidence="4 5" key="1">
    <citation type="submission" date="2020-08" db="EMBL/GenBank/DDBJ databases">
        <title>Sequencing the genomes of 1000 actinobacteria strains.</title>
        <authorList>
            <person name="Klenk H.-P."/>
        </authorList>
    </citation>
    <scope>NUCLEOTIDE SEQUENCE [LARGE SCALE GENOMIC DNA]</scope>
    <source>
        <strain evidence="4 5">DSM 105369</strain>
    </source>
</reference>
<protein>
    <submittedName>
        <fullName evidence="4">LysM repeat protein</fullName>
    </submittedName>
</protein>
<proteinExistence type="predicted"/>
<keyword evidence="2" id="KW-1133">Transmembrane helix</keyword>
<feature type="transmembrane region" description="Helical" evidence="2">
    <location>
        <begin position="12"/>
        <end position="33"/>
    </location>
</feature>
<keyword evidence="5" id="KW-1185">Reference proteome</keyword>
<dbReference type="CDD" id="cd00118">
    <property type="entry name" value="LysM"/>
    <property type="match status" value="1"/>
</dbReference>
<evidence type="ECO:0000313" key="5">
    <source>
        <dbReference type="Proteomes" id="UP000559182"/>
    </source>
</evidence>
<accession>A0A839NC57</accession>
<dbReference type="Proteomes" id="UP000559182">
    <property type="component" value="Unassembled WGS sequence"/>
</dbReference>
<gene>
    <name evidence="4" type="ORF">FHU39_002146</name>
</gene>
<organism evidence="4 5">
    <name type="scientific">Flexivirga oryzae</name>
    <dbReference type="NCBI Taxonomy" id="1794944"/>
    <lineage>
        <taxon>Bacteria</taxon>
        <taxon>Bacillati</taxon>
        <taxon>Actinomycetota</taxon>
        <taxon>Actinomycetes</taxon>
        <taxon>Micrococcales</taxon>
        <taxon>Dermacoccaceae</taxon>
        <taxon>Flexivirga</taxon>
    </lineage>
</organism>
<dbReference type="AlphaFoldDB" id="A0A839NC57"/>
<feature type="domain" description="LysM" evidence="3">
    <location>
        <begin position="170"/>
        <end position="220"/>
    </location>
</feature>
<dbReference type="PANTHER" id="PTHR34700:SF4">
    <property type="entry name" value="PHAGE-LIKE ELEMENT PBSX PROTEIN XKDP"/>
    <property type="match status" value="1"/>
</dbReference>
<dbReference type="SUPFAM" id="SSF54106">
    <property type="entry name" value="LysM domain"/>
    <property type="match status" value="1"/>
</dbReference>
<feature type="compositionally biased region" description="Polar residues" evidence="1">
    <location>
        <begin position="347"/>
        <end position="363"/>
    </location>
</feature>
<dbReference type="InterPro" id="IPR036779">
    <property type="entry name" value="LysM_dom_sf"/>
</dbReference>
<feature type="transmembrane region" description="Helical" evidence="2">
    <location>
        <begin position="65"/>
        <end position="86"/>
    </location>
</feature>
<feature type="compositionally biased region" description="Basic and acidic residues" evidence="1">
    <location>
        <begin position="760"/>
        <end position="771"/>
    </location>
</feature>
<dbReference type="InterPro" id="IPR018392">
    <property type="entry name" value="LysM"/>
</dbReference>
<dbReference type="EMBL" id="JACHVQ010000001">
    <property type="protein sequence ID" value="MBB2892162.1"/>
    <property type="molecule type" value="Genomic_DNA"/>
</dbReference>
<comment type="caution">
    <text evidence="4">The sequence shown here is derived from an EMBL/GenBank/DDBJ whole genome shotgun (WGS) entry which is preliminary data.</text>
</comment>
<evidence type="ECO:0000259" key="3">
    <source>
        <dbReference type="PROSITE" id="PS51782"/>
    </source>
</evidence>
<dbReference type="Gene3D" id="3.10.350.10">
    <property type="entry name" value="LysM domain"/>
    <property type="match status" value="2"/>
</dbReference>
<name>A0A839NC57_9MICO</name>
<dbReference type="PROSITE" id="PS51782">
    <property type="entry name" value="LYSM"/>
    <property type="match status" value="1"/>
</dbReference>
<keyword evidence="2" id="KW-0812">Transmembrane</keyword>
<dbReference type="Pfam" id="PF01476">
    <property type="entry name" value="LysM"/>
    <property type="match status" value="1"/>
</dbReference>
<feature type="region of interest" description="Disordered" evidence="1">
    <location>
        <begin position="140"/>
        <end position="161"/>
    </location>
</feature>
<sequence>MRGIRARLAGLFATLLVLGIIIGLPLVLLAVGANPAHLSVPTLDGIKTALTNPDDGTLALSAVKVIAWVAWAFLTVSLVLEIFARARGVRAPQLPGLHMPQSAAKGMVGMAILLFTASPVTAQLANAVPLPASQNVTASSIAHPGSKSAPETKDTSHGQQATKLAATHAVKHTVQPGETLWSIARDHLGSGERYTEIAALNHDVLGNKPGFLKPGWTLHLPAPAGQTSTGEHTVTVQAGQTLSGIAQKQLGDANRYPEIEAASKAIVQPGGTHLTNPNHMGTGWTLVIPGSTSSDRVKPAITKHPTPKRAPAPKRSAPKHSAPATPPAVPAPTQRAPAPKATHETPAPSQTHSTPTPAQSAEEQTVPHDVQLDQQHASSAPWMLTGLTGAGAILAGSAWLTLRRRRRTQFRARRPGRTIAVPEPELAPVEKTITAVGATLALAVEQMDTLLRSLAAHATDAGLALPPVAAVELGTTQIVLHLSSPSSLPEPWEGTDDQLHWVCPAEGLAGVPADLDQDQPAPYPLLVTIGSSDDDHVWLLNCEDLAAINLTGDATYAHDFARYLAAELALNPWSAGVTVDCIGVATEVAGLNPERVRYHDASGDAAAEAVAEAVADAVAMIDRAEAQQVDVATGRGSKTDDDVWPARLLLVDADRTADRKVVDQLLDLVEQHSGKTGTAIVVSATQSEEPPTGTVLNLSSTGRLTMPRAGLDLVAVGLTADEAKGCATLFANSELLDDIEIPVDLDATDGWRSFTNEAGALREEHTKPREDRDDETTESVLAAEDADYVAAAATTKEDLKALAPQVPAKVRADIEAADPTLDDDVTAWFNDECPLPRLTLLGPIRARTHGSAVAVAKRKPYATELLAYLATRPYGATPAQLADAFNLTEGRARSDIKMVRDWLGVNPCTGNKHLPNARESAAAKCQGIGVYQVEDILVDIDLFRRLRARGEARCGGEGIADLLRALQLVDGRPFDQMRPGGGEWLAGGDRIDHHMNAAIVDVAHMVTTACLESGDLVRARAAAEIATAVAPDSEIAKLDLVAVFEAEGHRADAERILRDEVCNRSEDGGAPVELSERTETIIRNHEWLNPDRAAS</sequence>
<feature type="region of interest" description="Disordered" evidence="1">
    <location>
        <begin position="756"/>
        <end position="777"/>
    </location>
</feature>
<evidence type="ECO:0000313" key="4">
    <source>
        <dbReference type="EMBL" id="MBB2892162.1"/>
    </source>
</evidence>
<feature type="compositionally biased region" description="Low complexity" evidence="1">
    <location>
        <begin position="313"/>
        <end position="323"/>
    </location>
</feature>
<feature type="transmembrane region" description="Helical" evidence="2">
    <location>
        <begin position="382"/>
        <end position="402"/>
    </location>
</feature>